<sequence>MDPMANWNSLFSQMTWRQVEQSVSTAEIGDLIEFANPWSGLCLWGVYVGDGCVFHFGVGDENMTQRACRSLLQQMVPKSKVTVF</sequence>
<reference evidence="1" key="1">
    <citation type="submission" date="2022-11" db="EMBL/GenBank/DDBJ databases">
        <title>Chromosome-level genome of Pogonophryne albipinna.</title>
        <authorList>
            <person name="Jo E."/>
        </authorList>
    </citation>
    <scope>NUCLEOTIDE SEQUENCE</scope>
    <source>
        <strain evidence="1">SGF0006</strain>
        <tissue evidence="1">Muscle</tissue>
    </source>
</reference>
<gene>
    <name evidence="1" type="ORF">JOQ06_025288</name>
</gene>
<proteinExistence type="predicted"/>
<dbReference type="AlphaFoldDB" id="A0AAD6AS93"/>
<dbReference type="Gene3D" id="3.90.1720.10">
    <property type="entry name" value="endopeptidase domain like (from Nostoc punctiforme)"/>
    <property type="match status" value="1"/>
</dbReference>
<evidence type="ECO:0000313" key="2">
    <source>
        <dbReference type="Proteomes" id="UP001219934"/>
    </source>
</evidence>
<dbReference type="Proteomes" id="UP001219934">
    <property type="component" value="Unassembled WGS sequence"/>
</dbReference>
<evidence type="ECO:0000313" key="1">
    <source>
        <dbReference type="EMBL" id="KAJ4930987.1"/>
    </source>
</evidence>
<comment type="caution">
    <text evidence="1">The sequence shown here is derived from an EMBL/GenBank/DDBJ whole genome shotgun (WGS) entry which is preliminary data.</text>
</comment>
<dbReference type="EMBL" id="JAPTMU010000015">
    <property type="protein sequence ID" value="KAJ4930987.1"/>
    <property type="molecule type" value="Genomic_DNA"/>
</dbReference>
<protein>
    <submittedName>
        <fullName evidence="1">Uncharacterized protein</fullName>
    </submittedName>
</protein>
<name>A0AAD6AS93_9TELE</name>
<keyword evidence="2" id="KW-1185">Reference proteome</keyword>
<accession>A0AAD6AS93</accession>
<organism evidence="1 2">
    <name type="scientific">Pogonophryne albipinna</name>
    <dbReference type="NCBI Taxonomy" id="1090488"/>
    <lineage>
        <taxon>Eukaryota</taxon>
        <taxon>Metazoa</taxon>
        <taxon>Chordata</taxon>
        <taxon>Craniata</taxon>
        <taxon>Vertebrata</taxon>
        <taxon>Euteleostomi</taxon>
        <taxon>Actinopterygii</taxon>
        <taxon>Neopterygii</taxon>
        <taxon>Teleostei</taxon>
        <taxon>Neoteleostei</taxon>
        <taxon>Acanthomorphata</taxon>
        <taxon>Eupercaria</taxon>
        <taxon>Perciformes</taxon>
        <taxon>Notothenioidei</taxon>
        <taxon>Pogonophryne</taxon>
    </lineage>
</organism>